<dbReference type="Gene3D" id="3.40.50.150">
    <property type="entry name" value="Vaccinia Virus protein VP39"/>
    <property type="match status" value="1"/>
</dbReference>
<name>A0ABP7HSB2_9PSEU</name>
<organism evidence="3 4">
    <name type="scientific">Amycolatopsis tucumanensis</name>
    <dbReference type="NCBI Taxonomy" id="401106"/>
    <lineage>
        <taxon>Bacteria</taxon>
        <taxon>Bacillati</taxon>
        <taxon>Actinomycetota</taxon>
        <taxon>Actinomycetes</taxon>
        <taxon>Pseudonocardiales</taxon>
        <taxon>Pseudonocardiaceae</taxon>
        <taxon>Amycolatopsis</taxon>
    </lineage>
</organism>
<gene>
    <name evidence="3" type="ORF">GCM10022380_16710</name>
</gene>
<dbReference type="RefSeq" id="WP_237335034.1">
    <property type="nucleotide sequence ID" value="NZ_BAABCM010000001.1"/>
</dbReference>
<proteinExistence type="predicted"/>
<evidence type="ECO:0000313" key="3">
    <source>
        <dbReference type="EMBL" id="GAA3800024.1"/>
    </source>
</evidence>
<dbReference type="PANTHER" id="PTHR43619:SF2">
    <property type="entry name" value="S-ADENOSYL-L-METHIONINE-DEPENDENT METHYLTRANSFERASES SUPERFAMILY PROTEIN"/>
    <property type="match status" value="1"/>
</dbReference>
<dbReference type="InterPro" id="IPR016874">
    <property type="entry name" value="TcmP-like"/>
</dbReference>
<protein>
    <submittedName>
        <fullName evidence="3">Class I SAM-dependent methyltransferase</fullName>
    </submittedName>
</protein>
<dbReference type="GO" id="GO:0008168">
    <property type="term" value="F:methyltransferase activity"/>
    <property type="evidence" value="ECO:0007669"/>
    <property type="project" value="UniProtKB-KW"/>
</dbReference>
<comment type="caution">
    <text evidence="3">The sequence shown here is derived from an EMBL/GenBank/DDBJ whole genome shotgun (WGS) entry which is preliminary data.</text>
</comment>
<dbReference type="PIRSF" id="PIRSF028177">
    <property type="entry name" value="Polyketide_synth_Omtfrase_TcmP"/>
    <property type="match status" value="1"/>
</dbReference>
<dbReference type="InterPro" id="IPR029063">
    <property type="entry name" value="SAM-dependent_MTases_sf"/>
</dbReference>
<keyword evidence="4" id="KW-1185">Reference proteome</keyword>
<evidence type="ECO:0000313" key="4">
    <source>
        <dbReference type="Proteomes" id="UP001501624"/>
    </source>
</evidence>
<keyword evidence="1 3" id="KW-0489">Methyltransferase</keyword>
<dbReference type="PANTHER" id="PTHR43619">
    <property type="entry name" value="S-ADENOSYL-L-METHIONINE-DEPENDENT METHYLTRANSFERASE YKTD-RELATED"/>
    <property type="match status" value="1"/>
</dbReference>
<dbReference type="SUPFAM" id="SSF53335">
    <property type="entry name" value="S-adenosyl-L-methionine-dependent methyltransferases"/>
    <property type="match status" value="1"/>
</dbReference>
<keyword evidence="2" id="KW-0808">Transferase</keyword>
<dbReference type="Proteomes" id="UP001501624">
    <property type="component" value="Unassembled WGS sequence"/>
</dbReference>
<dbReference type="GO" id="GO:0032259">
    <property type="term" value="P:methylation"/>
    <property type="evidence" value="ECO:0007669"/>
    <property type="project" value="UniProtKB-KW"/>
</dbReference>
<dbReference type="EMBL" id="BAABCM010000001">
    <property type="protein sequence ID" value="GAA3800024.1"/>
    <property type="molecule type" value="Genomic_DNA"/>
</dbReference>
<sequence length="270" mass="30185">MPGVRFTEEQSTNLATLYGRALDARSANPLLGDTAAAEALERIDYDFGKFGMNRNLTLSVAARAKVFDDLLRDFLRSHPRATVLHLGAGMDSRVFRLDPGPEVAWFDIDYPDVIALREQVYPAGRPGYRTIGSSVTDTRWLAEVPADRPAAIVAEGLTMYLDPDEGRAMFRAIVNHLPTGEAIFDAFSPLGIRLQKLNPVVRRSGARLRWGIADPRELEATGLELAQVLYAPEMAAPMRDRASLTVRAQLAVLERIRLFREMGRLLRYRF</sequence>
<dbReference type="Pfam" id="PF04072">
    <property type="entry name" value="LCM"/>
    <property type="match status" value="1"/>
</dbReference>
<evidence type="ECO:0000256" key="1">
    <source>
        <dbReference type="ARBA" id="ARBA00022603"/>
    </source>
</evidence>
<evidence type="ECO:0000256" key="2">
    <source>
        <dbReference type="ARBA" id="ARBA00022679"/>
    </source>
</evidence>
<reference evidence="4" key="1">
    <citation type="journal article" date="2019" name="Int. J. Syst. Evol. Microbiol.">
        <title>The Global Catalogue of Microorganisms (GCM) 10K type strain sequencing project: providing services to taxonomists for standard genome sequencing and annotation.</title>
        <authorList>
            <consortium name="The Broad Institute Genomics Platform"/>
            <consortium name="The Broad Institute Genome Sequencing Center for Infectious Disease"/>
            <person name="Wu L."/>
            <person name="Ma J."/>
        </authorList>
    </citation>
    <scope>NUCLEOTIDE SEQUENCE [LARGE SCALE GENOMIC DNA]</scope>
    <source>
        <strain evidence="4">JCM 17017</strain>
    </source>
</reference>
<accession>A0ABP7HSB2</accession>
<dbReference type="InterPro" id="IPR007213">
    <property type="entry name" value="Ppm1/Ppm2/Tcmp"/>
</dbReference>